<keyword evidence="2" id="KW-1185">Reference proteome</keyword>
<comment type="caution">
    <text evidence="1">The sequence shown here is derived from an EMBL/GenBank/DDBJ whole genome shotgun (WGS) entry which is preliminary data.</text>
</comment>
<dbReference type="EMBL" id="JAGSPJ010000002">
    <property type="protein sequence ID" value="MBR7799782.1"/>
    <property type="molecule type" value="Genomic_DNA"/>
</dbReference>
<dbReference type="SUPFAM" id="SSF53850">
    <property type="entry name" value="Periplasmic binding protein-like II"/>
    <property type="match status" value="1"/>
</dbReference>
<reference evidence="1" key="1">
    <citation type="submission" date="2021-04" db="EMBL/GenBank/DDBJ databases">
        <title>novel species isolated from subtropical streams in China.</title>
        <authorList>
            <person name="Lu H."/>
        </authorList>
    </citation>
    <scope>NUCLEOTIDE SEQUENCE</scope>
    <source>
        <strain evidence="1">FT137W</strain>
    </source>
</reference>
<sequence length="314" mass="36359">MRSDEVGVFNRETRLLIVRFHQLTTVFETGMIKVKCSACKLISFVPYKHALILLLLWTSAISDVFANCSRPIQVPVAISGYIVMYRDHQFSGMIPDFLSLIEQKSNCRFTYIHVPKNRQEIMFERGEADLLIATVKTDRRQKIGDFIPFIKLRPTLISVESGQAPIHRFRDLLQRKELKLVVVRAYDYGPEYRSIVEAMHLQKRLIVETDSVSVARLMRGNPHYVTIMTPTLFYGMVQTEQRLEGMAGKVRYETVTELDWIESGIYVSKTSLKSSEQNFLKSQIERLATTDAIWKAYLQHYPADVVKVGMRRRD</sequence>
<dbReference type="AlphaFoldDB" id="A0A941E2C3"/>
<proteinExistence type="predicted"/>
<protein>
    <recommendedName>
        <fullName evidence="3">Solute-binding protein family 3/N-terminal domain-containing protein</fullName>
    </recommendedName>
</protein>
<evidence type="ECO:0008006" key="3">
    <source>
        <dbReference type="Google" id="ProtNLM"/>
    </source>
</evidence>
<dbReference type="Gene3D" id="3.40.190.10">
    <property type="entry name" value="Periplasmic binding protein-like II"/>
    <property type="match status" value="2"/>
</dbReference>
<organism evidence="1 2">
    <name type="scientific">Undibacterium fentianense</name>
    <dbReference type="NCBI Taxonomy" id="2828728"/>
    <lineage>
        <taxon>Bacteria</taxon>
        <taxon>Pseudomonadati</taxon>
        <taxon>Pseudomonadota</taxon>
        <taxon>Betaproteobacteria</taxon>
        <taxon>Burkholderiales</taxon>
        <taxon>Oxalobacteraceae</taxon>
        <taxon>Undibacterium</taxon>
    </lineage>
</organism>
<accession>A0A941E2C3</accession>
<dbReference type="Proteomes" id="UP000678545">
    <property type="component" value="Unassembled WGS sequence"/>
</dbReference>
<name>A0A941E2C3_9BURK</name>
<gene>
    <name evidence="1" type="ORF">KDM90_07225</name>
</gene>
<evidence type="ECO:0000313" key="2">
    <source>
        <dbReference type="Proteomes" id="UP000678545"/>
    </source>
</evidence>
<dbReference type="RefSeq" id="WP_212674898.1">
    <property type="nucleotide sequence ID" value="NZ_JAGSPJ010000002.1"/>
</dbReference>
<evidence type="ECO:0000313" key="1">
    <source>
        <dbReference type="EMBL" id="MBR7799782.1"/>
    </source>
</evidence>